<dbReference type="InterPro" id="IPR000477">
    <property type="entry name" value="RT_dom"/>
</dbReference>
<dbReference type="SUPFAM" id="SSF56672">
    <property type="entry name" value="DNA/RNA polymerases"/>
    <property type="match status" value="1"/>
</dbReference>
<organism evidence="3 4">
    <name type="scientific">Symbiodinium microadriaticum</name>
    <name type="common">Dinoflagellate</name>
    <name type="synonym">Zooxanthella microadriatica</name>
    <dbReference type="NCBI Taxonomy" id="2951"/>
    <lineage>
        <taxon>Eukaryota</taxon>
        <taxon>Sar</taxon>
        <taxon>Alveolata</taxon>
        <taxon>Dinophyceae</taxon>
        <taxon>Suessiales</taxon>
        <taxon>Symbiodiniaceae</taxon>
        <taxon>Symbiodinium</taxon>
    </lineage>
</organism>
<gene>
    <name evidence="3" type="ORF">AK812_SmicGene32703</name>
</gene>
<evidence type="ECO:0000256" key="1">
    <source>
        <dbReference type="SAM" id="SignalP"/>
    </source>
</evidence>
<name>A0A1Q9CTG4_SYMMI</name>
<feature type="chain" id="PRO_5013158575" description="Reverse transcriptase domain-containing protein" evidence="1">
    <location>
        <begin position="16"/>
        <end position="571"/>
    </location>
</feature>
<evidence type="ECO:0000259" key="2">
    <source>
        <dbReference type="PROSITE" id="PS50878"/>
    </source>
</evidence>
<keyword evidence="1" id="KW-0732">Signal</keyword>
<dbReference type="OMA" id="HIHENIC"/>
<sequence>MSGLLLPILVESASADFIGEAPAEKDSFLRGYTFEGTSEAQREVQAFVFDAVKNMGQPPALSHTGALRLLRVAGGYTDDQAVGTVAGYDPEKVSLPEPGWQPIPLSELWGCDGRERVQDFVQHQLLPPDEAQEQVAKLGLNRLYMDPRLKDRRVYARFLQRMQASHLVDFSLKKPCEEVSVFFVTKKGDRQRLIIDARKSNAHFRAPKTVSLSTAESLGSVELEDGESLVVCQADLKDAFYHLELPLQLRDFFGLPSARAKDVGITAVGGVKIDQDTLVYPRLAVVPMGWSHALYLCQSIHESLVEQAGLEDGSRLRDRRRAPDSVCVHTQYVDNLIVLGTAASEVQSRFASAVQSLKAAGLQVHEVETSTGDSTVLGWEYTSCGIFRPTRKRVWKVRLAIRELLRRGKARGEVVERLLGHLTFLSLCRREALSVFGEIYKFVKAHRQCYVEVILPKSVRQELLTFDGLLPLLSKDLRSKWAEGLSAVDASERGLGMTRAACSTQDVRRLGGVAERWRFKEALPNPRAAAFNTVNSQCEMLPPTVLGLCGDEERAHLQQEDPLSRMSIGAG</sequence>
<dbReference type="InterPro" id="IPR043502">
    <property type="entry name" value="DNA/RNA_pol_sf"/>
</dbReference>
<dbReference type="PROSITE" id="PS50878">
    <property type="entry name" value="RT_POL"/>
    <property type="match status" value="1"/>
</dbReference>
<feature type="domain" description="Reverse transcriptase" evidence="2">
    <location>
        <begin position="165"/>
        <end position="384"/>
    </location>
</feature>
<reference evidence="3 4" key="1">
    <citation type="submission" date="2016-02" db="EMBL/GenBank/DDBJ databases">
        <title>Genome analysis of coral dinoflagellate symbionts highlights evolutionary adaptations to a symbiotic lifestyle.</title>
        <authorList>
            <person name="Aranda M."/>
            <person name="Li Y."/>
            <person name="Liew Y.J."/>
            <person name="Baumgarten S."/>
            <person name="Simakov O."/>
            <person name="Wilson M."/>
            <person name="Piel J."/>
            <person name="Ashoor H."/>
            <person name="Bougouffa S."/>
            <person name="Bajic V.B."/>
            <person name="Ryu T."/>
            <person name="Ravasi T."/>
            <person name="Bayer T."/>
            <person name="Micklem G."/>
            <person name="Kim H."/>
            <person name="Bhak J."/>
            <person name="Lajeunesse T.C."/>
            <person name="Voolstra C.R."/>
        </authorList>
    </citation>
    <scope>NUCLEOTIDE SEQUENCE [LARGE SCALE GENOMIC DNA]</scope>
    <source>
        <strain evidence="3 4">CCMP2467</strain>
    </source>
</reference>
<comment type="caution">
    <text evidence="3">The sequence shown here is derived from an EMBL/GenBank/DDBJ whole genome shotgun (WGS) entry which is preliminary data.</text>
</comment>
<dbReference type="InterPro" id="IPR043128">
    <property type="entry name" value="Rev_trsase/Diguanyl_cyclase"/>
</dbReference>
<feature type="signal peptide" evidence="1">
    <location>
        <begin position="1"/>
        <end position="15"/>
    </location>
</feature>
<protein>
    <recommendedName>
        <fullName evidence="2">Reverse transcriptase domain-containing protein</fullName>
    </recommendedName>
</protein>
<proteinExistence type="predicted"/>
<evidence type="ECO:0000313" key="3">
    <source>
        <dbReference type="EMBL" id="OLP86222.1"/>
    </source>
</evidence>
<accession>A0A1Q9CTG4</accession>
<dbReference type="Gene3D" id="3.30.70.270">
    <property type="match status" value="1"/>
</dbReference>
<keyword evidence="4" id="KW-1185">Reference proteome</keyword>
<dbReference type="Gene3D" id="3.10.10.10">
    <property type="entry name" value="HIV Type 1 Reverse Transcriptase, subunit A, domain 1"/>
    <property type="match status" value="1"/>
</dbReference>
<dbReference type="EMBL" id="LSRX01000928">
    <property type="protein sequence ID" value="OLP86222.1"/>
    <property type="molecule type" value="Genomic_DNA"/>
</dbReference>
<dbReference type="OrthoDB" id="415614at2759"/>
<dbReference type="AlphaFoldDB" id="A0A1Q9CTG4"/>
<evidence type="ECO:0000313" key="4">
    <source>
        <dbReference type="Proteomes" id="UP000186817"/>
    </source>
</evidence>
<dbReference type="Proteomes" id="UP000186817">
    <property type="component" value="Unassembled WGS sequence"/>
</dbReference>